<dbReference type="PANTHER" id="PTHR30189">
    <property type="entry name" value="LPS-ASSEMBLY PROTEIN"/>
    <property type="match status" value="1"/>
</dbReference>
<dbReference type="InterPro" id="IPR020889">
    <property type="entry name" value="LipoPS_assembly_LptD"/>
</dbReference>
<evidence type="ECO:0000256" key="1">
    <source>
        <dbReference type="ARBA" id="ARBA00022729"/>
    </source>
</evidence>
<dbReference type="RefSeq" id="WP_122102286.1">
    <property type="nucleotide sequence ID" value="NZ_RFLY01000018.1"/>
</dbReference>
<evidence type="ECO:0000256" key="3">
    <source>
        <dbReference type="ARBA" id="ARBA00023237"/>
    </source>
</evidence>
<comment type="function">
    <text evidence="4">Together with LptE, is involved in the assembly of lipopolysaccharide (LPS) at the surface of the outer membrane.</text>
</comment>
<accession>A0A3M2HI74</accession>
<comment type="caution">
    <text evidence="4">Lacks conserved residue(s) required for the propagation of feature annotation.</text>
</comment>
<feature type="chain" id="PRO_5018343262" description="LPS-assembly protein LptD" evidence="4">
    <location>
        <begin position="23"/>
        <end position="792"/>
    </location>
</feature>
<dbReference type="GO" id="GO:0043165">
    <property type="term" value="P:Gram-negative-bacterium-type cell outer membrane assembly"/>
    <property type="evidence" value="ECO:0007669"/>
    <property type="project" value="UniProtKB-UniRule"/>
</dbReference>
<sequence length="792" mass="89627" precursor="true">MRSSLKVLPLPLAIALALPAQAQQTSLRDMPPDYGLCPAGDAVPVFPDAPNGINMKPAERRQQPTELEGDEQSGTVEMPVLEGNVALSRGDQFLGTDKLTFDSEKETYLAEGSVRFQNGGMRIVADRASGNQAEDAHRIENIRYQLTDRRGHGGARQIELVGAQGTLSNATYTTCPPTQTHWQLVANRINVDSEEGFAVAHNATMRIGKVPVLYVPWFKFPIDERRTSGLLFPSISNSNRNGFDYRQPIYFNLAPNYDLTLSPRIMSKRGVSLTTEFRYLYENGAGNLRTTWMPNDKLRNRDRGFLGASGFHNLTRNWRAGANITLISDPRYFEDFNNTSLGVSSYSAFSELGLYGRGNQWNAGFTVDHWQLADYTLNERHLPYDRLPRAWFSTERGFGSLLRTGLDVEAVRFQKQGWRERDSKGNAYGPRQDIPGGSRFDLKPWISLPITGASWFVEPKLAWRYTAYQLDEGLARQINPQVPDRGPSRSLPIYSVDAGMYFDREFERKGQSHVQTLEPRLFYLRAPYRNQDGLPIFDTSATTFSWGQLFRDNRYSGADRQSDANQLTTAITTRILRDSDGFEKFNASLGQIRYFNDVMVGGREGQPAIERGRSAWVADANWAPSDRWNIGASYQWDPRFSRRDLVSVRGRYLFRGDGIVNLAYRYRRNLLEQADLSFVYPISPAWSLVGRYYYSIKDRKPLETVAGVQWDSCCVAMRVVGRQYIRNREGDLNNAIMLEIEFKGLGSAGQDTRNTLRRAILGYYRDDLYLVPPPSISNGAPALTPDSTDTSR</sequence>
<comment type="subcellular location">
    <subcellularLocation>
        <location evidence="4">Cell outer membrane</location>
    </subcellularLocation>
</comment>
<evidence type="ECO:0000313" key="9">
    <source>
        <dbReference type="EMBL" id="RMH88688.1"/>
    </source>
</evidence>
<dbReference type="SUPFAM" id="SSF56935">
    <property type="entry name" value="Porins"/>
    <property type="match status" value="1"/>
</dbReference>
<evidence type="ECO:0000259" key="7">
    <source>
        <dbReference type="Pfam" id="PF04453"/>
    </source>
</evidence>
<comment type="caution">
    <text evidence="9">The sequence shown here is derived from an EMBL/GenBank/DDBJ whole genome shotgun (WGS) entry which is preliminary data.</text>
</comment>
<dbReference type="InterPro" id="IPR045659">
    <property type="entry name" value="LptD_2"/>
</dbReference>
<dbReference type="Pfam" id="PF19838">
    <property type="entry name" value="LptD_2"/>
    <property type="match status" value="1"/>
</dbReference>
<keyword evidence="2 4" id="KW-0472">Membrane</keyword>
<feature type="domain" description="LPS-assembly protein LptD central" evidence="8">
    <location>
        <begin position="199"/>
        <end position="280"/>
    </location>
</feature>
<keyword evidence="1 4" id="KW-0732">Signal</keyword>
<organism evidence="9 10">
    <name type="scientific">Solilutibacter pythonis</name>
    <dbReference type="NCBI Taxonomy" id="2483112"/>
    <lineage>
        <taxon>Bacteria</taxon>
        <taxon>Pseudomonadati</taxon>
        <taxon>Pseudomonadota</taxon>
        <taxon>Gammaproteobacteria</taxon>
        <taxon>Lysobacterales</taxon>
        <taxon>Lysobacteraceae</taxon>
        <taxon>Solilutibacter</taxon>
    </lineage>
</organism>
<proteinExistence type="inferred from homology"/>
<dbReference type="Proteomes" id="UP000275012">
    <property type="component" value="Unassembled WGS sequence"/>
</dbReference>
<evidence type="ECO:0000313" key="10">
    <source>
        <dbReference type="Proteomes" id="UP000275012"/>
    </source>
</evidence>
<protein>
    <recommendedName>
        <fullName evidence="4">LPS-assembly protein LptD</fullName>
    </recommendedName>
</protein>
<dbReference type="OrthoDB" id="9760225at2"/>
<feature type="region of interest" description="Disordered" evidence="5">
    <location>
        <begin position="52"/>
        <end position="72"/>
    </location>
</feature>
<gene>
    <name evidence="4 9" type="primary">lptD</name>
    <name evidence="9" type="ORF">EBB59_11445</name>
</gene>
<evidence type="ECO:0000259" key="8">
    <source>
        <dbReference type="Pfam" id="PF19838"/>
    </source>
</evidence>
<evidence type="ECO:0000256" key="4">
    <source>
        <dbReference type="HAMAP-Rule" id="MF_01411"/>
    </source>
</evidence>
<dbReference type="AlphaFoldDB" id="A0A3M2HI74"/>
<name>A0A3M2HI74_9GAMM</name>
<feature type="domain" description="LptD C-terminal" evidence="7">
    <location>
        <begin position="301"/>
        <end position="686"/>
    </location>
</feature>
<dbReference type="PANTHER" id="PTHR30189:SF1">
    <property type="entry name" value="LPS-ASSEMBLY PROTEIN LPTD"/>
    <property type="match status" value="1"/>
</dbReference>
<evidence type="ECO:0000256" key="5">
    <source>
        <dbReference type="SAM" id="MobiDB-lite"/>
    </source>
</evidence>
<evidence type="ECO:0000256" key="2">
    <source>
        <dbReference type="ARBA" id="ARBA00023136"/>
    </source>
</evidence>
<dbReference type="InterPro" id="IPR007543">
    <property type="entry name" value="LptD_C"/>
</dbReference>
<comment type="similarity">
    <text evidence="4">Belongs to the LptD family.</text>
</comment>
<dbReference type="InterPro" id="IPR050218">
    <property type="entry name" value="LptD"/>
</dbReference>
<dbReference type="NCBIfam" id="NF003358">
    <property type="entry name" value="PRK04423.1"/>
    <property type="match status" value="1"/>
</dbReference>
<feature type="signal peptide" evidence="4">
    <location>
        <begin position="1"/>
        <end position="22"/>
    </location>
</feature>
<keyword evidence="10" id="KW-1185">Reference proteome</keyword>
<dbReference type="EMBL" id="RFLY01000018">
    <property type="protein sequence ID" value="RMH88688.1"/>
    <property type="molecule type" value="Genomic_DNA"/>
</dbReference>
<dbReference type="Pfam" id="PF04453">
    <property type="entry name" value="LptD"/>
    <property type="match status" value="1"/>
</dbReference>
<feature type="domain" description="Organic solvent tolerance-like N-terminal" evidence="6">
    <location>
        <begin position="81"/>
        <end position="196"/>
    </location>
</feature>
<reference evidence="9 10" key="1">
    <citation type="submission" date="2018-10" db="EMBL/GenBank/DDBJ databases">
        <title>Proposal of Lysobacter pythonis sp. nov. isolated from royal pythons (Python regius).</title>
        <authorList>
            <person name="Hans-Juergen B."/>
            <person name="Huptas C."/>
            <person name="Sandra B."/>
            <person name="Igor L."/>
            <person name="Joachim S."/>
            <person name="Siegfried S."/>
            <person name="Mareike W."/>
            <person name="Peter K."/>
        </authorList>
    </citation>
    <scope>NUCLEOTIDE SEQUENCE [LARGE SCALE GENOMIC DNA]</scope>
    <source>
        <strain evidence="9 10">4284/11</strain>
    </source>
</reference>
<dbReference type="GO" id="GO:0015920">
    <property type="term" value="P:lipopolysaccharide transport"/>
    <property type="evidence" value="ECO:0007669"/>
    <property type="project" value="InterPro"/>
</dbReference>
<evidence type="ECO:0000259" key="6">
    <source>
        <dbReference type="Pfam" id="PF03968"/>
    </source>
</evidence>
<dbReference type="HAMAP" id="MF_01411">
    <property type="entry name" value="LPS_assembly_LptD"/>
    <property type="match status" value="1"/>
</dbReference>
<dbReference type="InterPro" id="IPR005653">
    <property type="entry name" value="OstA-like_N"/>
</dbReference>
<dbReference type="GO" id="GO:1990351">
    <property type="term" value="C:transporter complex"/>
    <property type="evidence" value="ECO:0007669"/>
    <property type="project" value="TreeGrafter"/>
</dbReference>
<dbReference type="Pfam" id="PF03968">
    <property type="entry name" value="LptD_N"/>
    <property type="match status" value="1"/>
</dbReference>
<comment type="subunit">
    <text evidence="4">Component of the lipopolysaccharide transport and assembly complex. Interacts with LptE and LptA.</text>
</comment>
<dbReference type="GO" id="GO:0009279">
    <property type="term" value="C:cell outer membrane"/>
    <property type="evidence" value="ECO:0007669"/>
    <property type="project" value="UniProtKB-SubCell"/>
</dbReference>
<keyword evidence="3 4" id="KW-0998">Cell outer membrane</keyword>